<dbReference type="EMBL" id="AQQX01000005">
    <property type="protein sequence ID" value="KGM48147.1"/>
    <property type="molecule type" value="Genomic_DNA"/>
</dbReference>
<comment type="caution">
    <text evidence="9">The sequence shown here is derived from an EMBL/GenBank/DDBJ whole genome shotgun (WGS) entry which is preliminary data.</text>
</comment>
<organism evidence="9 10">
    <name type="scientific">Pseudooceanicola atlanticus</name>
    <dbReference type="NCBI Taxonomy" id="1461694"/>
    <lineage>
        <taxon>Bacteria</taxon>
        <taxon>Pseudomonadati</taxon>
        <taxon>Pseudomonadota</taxon>
        <taxon>Alphaproteobacteria</taxon>
        <taxon>Rhodobacterales</taxon>
        <taxon>Paracoccaceae</taxon>
        <taxon>Pseudooceanicola</taxon>
    </lineage>
</organism>
<feature type="domain" description="Cytochrome c" evidence="8">
    <location>
        <begin position="22"/>
        <end position="125"/>
    </location>
</feature>
<gene>
    <name evidence="9" type="ORF">ATO9_14320</name>
</gene>
<dbReference type="PROSITE" id="PS51007">
    <property type="entry name" value="CYTC"/>
    <property type="match status" value="1"/>
</dbReference>
<dbReference type="InterPro" id="IPR002327">
    <property type="entry name" value="Cyt_c_1A/1B"/>
</dbReference>
<accession>A0A0A0EG05</accession>
<dbReference type="RefSeq" id="WP_043750240.1">
    <property type="nucleotide sequence ID" value="NZ_AQQX01000005.1"/>
</dbReference>
<dbReference type="Gene3D" id="1.10.760.10">
    <property type="entry name" value="Cytochrome c-like domain"/>
    <property type="match status" value="1"/>
</dbReference>
<dbReference type="STRING" id="1461694.ATO9_14320"/>
<dbReference type="InterPro" id="IPR036909">
    <property type="entry name" value="Cyt_c-like_dom_sf"/>
</dbReference>
<dbReference type="eggNOG" id="COG3474">
    <property type="taxonomic scope" value="Bacteria"/>
</dbReference>
<feature type="signal peptide" evidence="7">
    <location>
        <begin position="1"/>
        <end position="20"/>
    </location>
</feature>
<dbReference type="AlphaFoldDB" id="A0A0A0EG05"/>
<protein>
    <submittedName>
        <fullName evidence="9">Cytochrome C</fullName>
    </submittedName>
</protein>
<evidence type="ECO:0000256" key="5">
    <source>
        <dbReference type="ARBA" id="ARBA00023004"/>
    </source>
</evidence>
<keyword evidence="3 6" id="KW-0479">Metal-binding</keyword>
<evidence type="ECO:0000256" key="3">
    <source>
        <dbReference type="ARBA" id="ARBA00022723"/>
    </source>
</evidence>
<evidence type="ECO:0000256" key="6">
    <source>
        <dbReference type="PROSITE-ProRule" id="PRU00433"/>
    </source>
</evidence>
<dbReference type="SUPFAM" id="SSF46626">
    <property type="entry name" value="Cytochrome c"/>
    <property type="match status" value="1"/>
</dbReference>
<keyword evidence="2 6" id="KW-0349">Heme</keyword>
<keyword evidence="4" id="KW-0249">Electron transport</keyword>
<keyword evidence="10" id="KW-1185">Reference proteome</keyword>
<dbReference type="Pfam" id="PF00034">
    <property type="entry name" value="Cytochrom_C"/>
    <property type="match status" value="1"/>
</dbReference>
<dbReference type="PRINTS" id="PR00604">
    <property type="entry name" value="CYTCHRMECIAB"/>
</dbReference>
<keyword evidence="1" id="KW-0813">Transport</keyword>
<dbReference type="Proteomes" id="UP000030004">
    <property type="component" value="Unassembled WGS sequence"/>
</dbReference>
<name>A0A0A0EG05_9RHOB</name>
<evidence type="ECO:0000256" key="7">
    <source>
        <dbReference type="SAM" id="SignalP"/>
    </source>
</evidence>
<dbReference type="GO" id="GO:0020037">
    <property type="term" value="F:heme binding"/>
    <property type="evidence" value="ECO:0007669"/>
    <property type="project" value="InterPro"/>
</dbReference>
<keyword evidence="5 6" id="KW-0408">Iron</keyword>
<dbReference type="OrthoDB" id="9805828at2"/>
<evidence type="ECO:0000256" key="2">
    <source>
        <dbReference type="ARBA" id="ARBA00022617"/>
    </source>
</evidence>
<evidence type="ECO:0000313" key="9">
    <source>
        <dbReference type="EMBL" id="KGM48147.1"/>
    </source>
</evidence>
<evidence type="ECO:0000259" key="8">
    <source>
        <dbReference type="PROSITE" id="PS51007"/>
    </source>
</evidence>
<dbReference type="GO" id="GO:0046872">
    <property type="term" value="F:metal ion binding"/>
    <property type="evidence" value="ECO:0007669"/>
    <property type="project" value="UniProtKB-KW"/>
</dbReference>
<sequence>MKSTLPALLILSVFAAPALAEGDADAGEKVFRKCKACHQVGADAQSRTGPVLNGIVGAPAGAVEDFSYSSALEDAAADGLVWTEENLAAFLAKPREFMKGTRMSFAGLRRDTEIADVIAYLATQE</sequence>
<dbReference type="PANTHER" id="PTHR11961">
    <property type="entry name" value="CYTOCHROME C"/>
    <property type="match status" value="1"/>
</dbReference>
<feature type="chain" id="PRO_5001962042" evidence="7">
    <location>
        <begin position="21"/>
        <end position="125"/>
    </location>
</feature>
<keyword evidence="7" id="KW-0732">Signal</keyword>
<evidence type="ECO:0000256" key="4">
    <source>
        <dbReference type="ARBA" id="ARBA00022982"/>
    </source>
</evidence>
<proteinExistence type="predicted"/>
<dbReference type="InterPro" id="IPR009056">
    <property type="entry name" value="Cyt_c-like_dom"/>
</dbReference>
<evidence type="ECO:0000256" key="1">
    <source>
        <dbReference type="ARBA" id="ARBA00022448"/>
    </source>
</evidence>
<reference evidence="9 10" key="1">
    <citation type="journal article" date="2015" name="Antonie Van Leeuwenhoek">
        <title>Pseudooceanicola atlanticus gen. nov. sp. nov., isolated from surface seawater of the Atlantic Ocean and reclassification of Oceanicola batsensis, Oceanicola marinus, Oceanicola nitratireducens, Oceanicola nanhaiensis, Oceanicola antarcticus and Oceanicola flagellatus, as Pseudooceanicola batsensis comb. nov., Pseudooceanicola marinus comb. nov., Pseudooceanicola nitratireducens comb. nov., Pseudooceanicola nanhaiensis comb. nov., Pseudooceanicola antarcticus comb. nov., and Pseudooceanicola flagellatus comb. nov.</title>
        <authorList>
            <person name="Lai Q."/>
            <person name="Li G."/>
            <person name="Liu X."/>
            <person name="Du Y."/>
            <person name="Sun F."/>
            <person name="Shao Z."/>
        </authorList>
    </citation>
    <scope>NUCLEOTIDE SEQUENCE [LARGE SCALE GENOMIC DNA]</scope>
    <source>
        <strain evidence="9 10">22II-s11g</strain>
    </source>
</reference>
<evidence type="ECO:0000313" key="10">
    <source>
        <dbReference type="Proteomes" id="UP000030004"/>
    </source>
</evidence>
<dbReference type="GO" id="GO:0009055">
    <property type="term" value="F:electron transfer activity"/>
    <property type="evidence" value="ECO:0007669"/>
    <property type="project" value="InterPro"/>
</dbReference>